<evidence type="ECO:0000256" key="2">
    <source>
        <dbReference type="ARBA" id="ARBA00023125"/>
    </source>
</evidence>
<dbReference type="PANTHER" id="PTHR13710">
    <property type="entry name" value="DNA HELICASE RECQ FAMILY MEMBER"/>
    <property type="match status" value="1"/>
</dbReference>
<sequence length="183" mass="20769">MEKFGYLKARLPVLALIATCSFTDAKIIQSVLERSNMEMIRTSTIQQPEIILEVRPKPATKDKLYQTIFSLLDNLEGCAIIYGTTVKECDDMMKALCKNFDPTIVRMYYKKQASAEQTAISAEWKNKTIKIMSATTTFGIGINVDDIILVIHTTLPISYKQYIQEIGRANHIGQESRTILFYS</sequence>
<dbReference type="SMR" id="A0A397TVQ8"/>
<evidence type="ECO:0000313" key="7">
    <source>
        <dbReference type="EMBL" id="RIB01924.1"/>
    </source>
</evidence>
<keyword evidence="3" id="KW-0413">Isomerase</keyword>
<dbReference type="GO" id="GO:0003677">
    <property type="term" value="F:DNA binding"/>
    <property type="evidence" value="ECO:0007669"/>
    <property type="project" value="UniProtKB-KW"/>
</dbReference>
<accession>A0A397TVQ8</accession>
<dbReference type="GO" id="GO:0000724">
    <property type="term" value="P:double-strand break repair via homologous recombination"/>
    <property type="evidence" value="ECO:0007669"/>
    <property type="project" value="TreeGrafter"/>
</dbReference>
<evidence type="ECO:0000256" key="5">
    <source>
        <dbReference type="ARBA" id="ARBA00034808"/>
    </source>
</evidence>
<keyword evidence="2" id="KW-0238">DNA-binding</keyword>
<evidence type="ECO:0000259" key="6">
    <source>
        <dbReference type="PROSITE" id="PS51194"/>
    </source>
</evidence>
<dbReference type="PROSITE" id="PS51194">
    <property type="entry name" value="HELICASE_CTER"/>
    <property type="match status" value="1"/>
</dbReference>
<comment type="similarity">
    <text evidence="1">Belongs to the helicase family. RecQ subfamily.</text>
</comment>
<dbReference type="EMBL" id="QKWP01001750">
    <property type="protein sequence ID" value="RIB06862.1"/>
    <property type="molecule type" value="Genomic_DNA"/>
</dbReference>
<dbReference type="GO" id="GO:0005737">
    <property type="term" value="C:cytoplasm"/>
    <property type="evidence" value="ECO:0007669"/>
    <property type="project" value="TreeGrafter"/>
</dbReference>
<dbReference type="Pfam" id="PF00271">
    <property type="entry name" value="Helicase_C"/>
    <property type="match status" value="1"/>
</dbReference>
<dbReference type="EC" id="5.6.2.4" evidence="5"/>
<dbReference type="STRING" id="44941.A0A397TVQ8"/>
<proteinExistence type="inferred from homology"/>
<dbReference type="Proteomes" id="UP000266673">
    <property type="component" value="Unassembled WGS sequence"/>
</dbReference>
<keyword evidence="9" id="KW-1185">Reference proteome</keyword>
<evidence type="ECO:0000256" key="1">
    <source>
        <dbReference type="ARBA" id="ARBA00005446"/>
    </source>
</evidence>
<dbReference type="SUPFAM" id="SSF52540">
    <property type="entry name" value="P-loop containing nucleoside triphosphate hydrolases"/>
    <property type="match status" value="1"/>
</dbReference>
<dbReference type="InterPro" id="IPR001650">
    <property type="entry name" value="Helicase_C-like"/>
</dbReference>
<comment type="caution">
    <text evidence="7">The sequence shown here is derived from an EMBL/GenBank/DDBJ whole genome shotgun (WGS) entry which is preliminary data.</text>
</comment>
<feature type="domain" description="Helicase C-terminal" evidence="6">
    <location>
        <begin position="67"/>
        <end position="183"/>
    </location>
</feature>
<reference evidence="7 9" key="1">
    <citation type="submission" date="2018-06" db="EMBL/GenBank/DDBJ databases">
        <title>Comparative genomics reveals the genomic features of Rhizophagus irregularis, R. cerebriforme, R. diaphanum and Gigaspora rosea, and their symbiotic lifestyle signature.</title>
        <authorList>
            <person name="Morin E."/>
            <person name="San Clemente H."/>
            <person name="Chen E.C.H."/>
            <person name="De La Providencia I."/>
            <person name="Hainaut M."/>
            <person name="Kuo A."/>
            <person name="Kohler A."/>
            <person name="Murat C."/>
            <person name="Tang N."/>
            <person name="Roy S."/>
            <person name="Loubradou J."/>
            <person name="Henrissat B."/>
            <person name="Grigoriev I.V."/>
            <person name="Corradi N."/>
            <person name="Roux C."/>
            <person name="Martin F.M."/>
        </authorList>
    </citation>
    <scope>NUCLEOTIDE SEQUENCE [LARGE SCALE GENOMIC DNA]</scope>
    <source>
        <strain evidence="7 9">DAOM 194757</strain>
    </source>
</reference>
<gene>
    <name evidence="8" type="ORF">C2G38_2216026</name>
    <name evidence="7" type="ORF">C2G38_2229283</name>
</gene>
<dbReference type="PANTHER" id="PTHR13710:SF105">
    <property type="entry name" value="ATP-DEPENDENT DNA HELICASE Q1"/>
    <property type="match status" value="1"/>
</dbReference>
<dbReference type="EMBL" id="QKWP01002882">
    <property type="protein sequence ID" value="RIB01924.1"/>
    <property type="molecule type" value="Genomic_DNA"/>
</dbReference>
<dbReference type="Gene3D" id="3.40.50.300">
    <property type="entry name" value="P-loop containing nucleotide triphosphate hydrolases"/>
    <property type="match status" value="1"/>
</dbReference>
<name>A0A397TVQ8_9GLOM</name>
<evidence type="ECO:0000256" key="4">
    <source>
        <dbReference type="ARBA" id="ARBA00034617"/>
    </source>
</evidence>
<evidence type="ECO:0000313" key="8">
    <source>
        <dbReference type="EMBL" id="RIB06862.1"/>
    </source>
</evidence>
<dbReference type="GO" id="GO:0016787">
    <property type="term" value="F:hydrolase activity"/>
    <property type="evidence" value="ECO:0007669"/>
    <property type="project" value="UniProtKB-KW"/>
</dbReference>
<evidence type="ECO:0000256" key="3">
    <source>
        <dbReference type="ARBA" id="ARBA00023235"/>
    </source>
</evidence>
<comment type="catalytic activity">
    <reaction evidence="4">
        <text>Couples ATP hydrolysis with the unwinding of duplex DNA by translocating in the 3'-5' direction.</text>
        <dbReference type="EC" id="5.6.2.4"/>
    </reaction>
</comment>
<dbReference type="GO" id="GO:0005694">
    <property type="term" value="C:chromosome"/>
    <property type="evidence" value="ECO:0007669"/>
    <property type="project" value="TreeGrafter"/>
</dbReference>
<organism evidence="7 9">
    <name type="scientific">Gigaspora rosea</name>
    <dbReference type="NCBI Taxonomy" id="44941"/>
    <lineage>
        <taxon>Eukaryota</taxon>
        <taxon>Fungi</taxon>
        <taxon>Fungi incertae sedis</taxon>
        <taxon>Mucoromycota</taxon>
        <taxon>Glomeromycotina</taxon>
        <taxon>Glomeromycetes</taxon>
        <taxon>Diversisporales</taxon>
        <taxon>Gigasporaceae</taxon>
        <taxon>Gigaspora</taxon>
    </lineage>
</organism>
<dbReference type="AlphaFoldDB" id="A0A397TVQ8"/>
<dbReference type="OrthoDB" id="10261556at2759"/>
<dbReference type="SMART" id="SM00490">
    <property type="entry name" value="HELICc"/>
    <property type="match status" value="1"/>
</dbReference>
<protein>
    <recommendedName>
        <fullName evidence="5">DNA 3'-5' helicase</fullName>
        <ecNumber evidence="5">5.6.2.4</ecNumber>
    </recommendedName>
</protein>
<dbReference type="GO" id="GO:0043138">
    <property type="term" value="F:3'-5' DNA helicase activity"/>
    <property type="evidence" value="ECO:0007669"/>
    <property type="project" value="UniProtKB-EC"/>
</dbReference>
<dbReference type="GO" id="GO:0009378">
    <property type="term" value="F:four-way junction helicase activity"/>
    <property type="evidence" value="ECO:0007669"/>
    <property type="project" value="TreeGrafter"/>
</dbReference>
<evidence type="ECO:0000313" key="9">
    <source>
        <dbReference type="Proteomes" id="UP000266673"/>
    </source>
</evidence>
<dbReference type="InterPro" id="IPR027417">
    <property type="entry name" value="P-loop_NTPase"/>
</dbReference>
<keyword evidence="7" id="KW-0378">Hydrolase</keyword>